<protein>
    <submittedName>
        <fullName evidence="3">Beta-glucanase</fullName>
    </submittedName>
    <submittedName>
        <fullName evidence="4">Glycoside hydrolase family 16 protein</fullName>
    </submittedName>
</protein>
<comment type="similarity">
    <text evidence="1">Belongs to the glycosyl hydrolase 16 family.</text>
</comment>
<evidence type="ECO:0000259" key="2">
    <source>
        <dbReference type="PROSITE" id="PS51762"/>
    </source>
</evidence>
<dbReference type="eggNOG" id="COG2273">
    <property type="taxonomic scope" value="Bacteria"/>
</dbReference>
<reference evidence="4" key="2">
    <citation type="submission" date="2021-06" db="EMBL/GenBank/DDBJ databases">
        <title>Collection of gut derived symbiotic bacterial strains cultured from healthy donors.</title>
        <authorList>
            <person name="Lin H."/>
            <person name="Littmann E."/>
            <person name="Pamer E.G."/>
        </authorList>
    </citation>
    <scope>NUCLEOTIDE SEQUENCE</scope>
    <source>
        <strain evidence="4">MSK.5.10</strain>
    </source>
</reference>
<dbReference type="EMBL" id="JAHOAX010000003">
    <property type="protein sequence ID" value="MBV3122621.1"/>
    <property type="molecule type" value="Genomic_DNA"/>
</dbReference>
<reference evidence="3" key="3">
    <citation type="submission" date="2022-01" db="EMBL/GenBank/DDBJ databases">
        <title>Novel bile acid biosynthetic pathways are enriched in the microbiome of centenarians.</title>
        <authorList>
            <person name="Sato Y."/>
            <person name="Atarashi K."/>
            <person name="Plichta R.D."/>
            <person name="Arai Y."/>
            <person name="Sasajima S."/>
            <person name="Kearney M.S."/>
            <person name="Suda W."/>
            <person name="Takeshita K."/>
            <person name="Sasaki T."/>
            <person name="Okamoto S."/>
            <person name="Skelly N.A."/>
            <person name="Okamura Y."/>
            <person name="Vlamakis H."/>
            <person name="Li Y."/>
            <person name="Tanoue T."/>
            <person name="Takei H."/>
            <person name="Nittono H."/>
            <person name="Narushima S."/>
            <person name="Irie J."/>
            <person name="Itoh H."/>
            <person name="Moriya K."/>
            <person name="Sugiura Y."/>
            <person name="Suematsu M."/>
            <person name="Moritoki N."/>
            <person name="Shibata S."/>
            <person name="Littman R.D."/>
            <person name="Fischbach A.M."/>
            <person name="Uwamino Y."/>
            <person name="Inoue T."/>
            <person name="Honda A."/>
            <person name="Hattori M."/>
            <person name="Murai T."/>
            <person name="Xavier J.R."/>
            <person name="Hirose N."/>
            <person name="Honda K."/>
        </authorList>
    </citation>
    <scope>NUCLEOTIDE SEQUENCE</scope>
    <source>
        <strain evidence="3">CE91-St7</strain>
    </source>
</reference>
<dbReference type="Pfam" id="PF00722">
    <property type="entry name" value="Glyco_hydro_16"/>
    <property type="match status" value="1"/>
</dbReference>
<dbReference type="Proteomes" id="UP000294834">
    <property type="component" value="Unassembled WGS sequence"/>
</dbReference>
<dbReference type="PANTHER" id="PTHR10963:SF55">
    <property type="entry name" value="GLYCOSIDE HYDROLASE FAMILY 16 PROTEIN"/>
    <property type="match status" value="1"/>
</dbReference>
<evidence type="ECO:0000313" key="7">
    <source>
        <dbReference type="Proteomes" id="UP001055104"/>
    </source>
</evidence>
<dbReference type="Proteomes" id="UP001055104">
    <property type="component" value="Unassembled WGS sequence"/>
</dbReference>
<dbReference type="GO" id="GO:0005975">
    <property type="term" value="P:carbohydrate metabolic process"/>
    <property type="evidence" value="ECO:0007669"/>
    <property type="project" value="InterPro"/>
</dbReference>
<name>A0A076IN78_9BACT</name>
<evidence type="ECO:0000256" key="1">
    <source>
        <dbReference type="ARBA" id="ARBA00006865"/>
    </source>
</evidence>
<dbReference type="InterPro" id="IPR050546">
    <property type="entry name" value="Glycosyl_Hydrlase_16"/>
</dbReference>
<organism evidence="3 7">
    <name type="scientific">Phocaeicola dorei</name>
    <dbReference type="NCBI Taxonomy" id="357276"/>
    <lineage>
        <taxon>Bacteria</taxon>
        <taxon>Pseudomonadati</taxon>
        <taxon>Bacteroidota</taxon>
        <taxon>Bacteroidia</taxon>
        <taxon>Bacteroidales</taxon>
        <taxon>Bacteroidaceae</taxon>
        <taxon>Phocaeicola</taxon>
    </lineage>
</organism>
<dbReference type="Proteomes" id="UP000777173">
    <property type="component" value="Unassembled WGS sequence"/>
</dbReference>
<reference evidence="5 6" key="1">
    <citation type="journal article" date="2019" name="Nat. Microbiol.">
        <title>Genomic variation and strain-specific functional adaptation in the human gut microbiome during early life.</title>
        <authorList>
            <person name="Vatanen T."/>
            <person name="Plichta D.R."/>
            <person name="Somani J."/>
            <person name="Munch P.C."/>
            <person name="Arthur T.D."/>
            <person name="Hall A.B."/>
            <person name="Rudolf S."/>
            <person name="Oakeley E.J."/>
            <person name="Ke X."/>
            <person name="Young R.A."/>
            <person name="Haiser H.J."/>
            <person name="Kolde R."/>
            <person name="Yassour M."/>
            <person name="Luopajarvi K."/>
            <person name="Siljander H."/>
            <person name="Virtanen S.M."/>
            <person name="Ilonen J."/>
            <person name="Uibo R."/>
            <person name="Tillmann V."/>
            <person name="Mokurov S."/>
            <person name="Dorshakova N."/>
            <person name="Porter J.A."/>
            <person name="McHardy A.C."/>
            <person name="Lahdesmaki H."/>
            <person name="Vlamakis H."/>
            <person name="Huttenhower C."/>
            <person name="Knip M."/>
            <person name="Xavier R.J."/>
        </authorList>
    </citation>
    <scope>NUCLEOTIDE SEQUENCE [LARGE SCALE GENOMIC DNA]</scope>
    <source>
        <strain evidence="5 6">RJX1052</strain>
    </source>
</reference>
<dbReference type="InterPro" id="IPR013320">
    <property type="entry name" value="ConA-like_dom_sf"/>
</dbReference>
<feature type="domain" description="GH16" evidence="2">
    <location>
        <begin position="25"/>
        <end position="258"/>
    </location>
</feature>
<keyword evidence="4" id="KW-0378">Hydrolase</keyword>
<dbReference type="PROSITE" id="PS51257">
    <property type="entry name" value="PROKAR_LIPOPROTEIN"/>
    <property type="match status" value="1"/>
</dbReference>
<evidence type="ECO:0000313" key="5">
    <source>
        <dbReference type="EMBL" id="TDB06992.1"/>
    </source>
</evidence>
<dbReference type="KEGG" id="bdo:EL88_04950"/>
<dbReference type="GO" id="GO:0004553">
    <property type="term" value="F:hydrolase activity, hydrolyzing O-glycosyl compounds"/>
    <property type="evidence" value="ECO:0007669"/>
    <property type="project" value="InterPro"/>
</dbReference>
<dbReference type="Gene3D" id="2.60.120.200">
    <property type="match status" value="1"/>
</dbReference>
<dbReference type="PROSITE" id="PS51762">
    <property type="entry name" value="GH16_2"/>
    <property type="match status" value="1"/>
</dbReference>
<dbReference type="PANTHER" id="PTHR10963">
    <property type="entry name" value="GLYCOSYL HYDROLASE-RELATED"/>
    <property type="match status" value="1"/>
</dbReference>
<comment type="caution">
    <text evidence="3">The sequence shown here is derived from an EMBL/GenBank/DDBJ whole genome shotgun (WGS) entry which is preliminary data.</text>
</comment>
<sequence length="258" mass="30024">MKNVILLLLSVCGMLACTHTPKWELVWEDNFDGAEPDTTIWSRIPRGRPDWQNTQSFDNRCYEMRDGCLILKGIVNDNMDVDTAKYLTGGLWTKDKHAFHRGRIEVRARLHGARGAWPAIWTLPYEIDKYVWPMGGEVDIMERLNYDSIVYQTVHSHYTYTLGIENNPKHGGTASINPEDFNVYGVDFWPDSLVFHVNGKRHFVYPRIETEQEGQFPFDIPQYLLIDMQLGGTWVGPVDSTDLPVEMEVDWVRHYQWK</sequence>
<dbReference type="EMBL" id="BQOB01000001">
    <property type="protein sequence ID" value="GKH81795.1"/>
    <property type="molecule type" value="Genomic_DNA"/>
</dbReference>
<dbReference type="RefSeq" id="WP_007842475.1">
    <property type="nucleotide sequence ID" value="NZ_BAABYF010000001.1"/>
</dbReference>
<accession>A0A076IN78</accession>
<dbReference type="AlphaFoldDB" id="A0A076IN78"/>
<dbReference type="InterPro" id="IPR000757">
    <property type="entry name" value="Beta-glucanase-like"/>
</dbReference>
<dbReference type="CDD" id="cd08023">
    <property type="entry name" value="GH16_laminarinase_like"/>
    <property type="match status" value="1"/>
</dbReference>
<gene>
    <name evidence="3" type="ORF">CE91St7_26790</name>
    <name evidence="5" type="ORF">E1J06_05965</name>
    <name evidence="4" type="ORF">KSU80_05415</name>
</gene>
<evidence type="ECO:0000313" key="4">
    <source>
        <dbReference type="EMBL" id="MBV3122621.1"/>
    </source>
</evidence>
<evidence type="ECO:0000313" key="6">
    <source>
        <dbReference type="Proteomes" id="UP000294834"/>
    </source>
</evidence>
<evidence type="ECO:0000313" key="3">
    <source>
        <dbReference type="EMBL" id="GKH81795.1"/>
    </source>
</evidence>
<dbReference type="EMBL" id="SLTX01000001">
    <property type="protein sequence ID" value="TDB06992.1"/>
    <property type="molecule type" value="Genomic_DNA"/>
</dbReference>
<proteinExistence type="inferred from homology"/>
<dbReference type="SUPFAM" id="SSF49899">
    <property type="entry name" value="Concanavalin A-like lectins/glucanases"/>
    <property type="match status" value="1"/>
</dbReference>